<name>A0ACC2MEQ5_PERAE</name>
<accession>A0ACC2MEQ5</accession>
<reference evidence="1 2" key="1">
    <citation type="journal article" date="2022" name="Hortic Res">
        <title>A haplotype resolved chromosomal level avocado genome allows analysis of novel avocado genes.</title>
        <authorList>
            <person name="Nath O."/>
            <person name="Fletcher S.J."/>
            <person name="Hayward A."/>
            <person name="Shaw L.M."/>
            <person name="Masouleh A.K."/>
            <person name="Furtado A."/>
            <person name="Henry R.J."/>
            <person name="Mitter N."/>
        </authorList>
    </citation>
    <scope>NUCLEOTIDE SEQUENCE [LARGE SCALE GENOMIC DNA]</scope>
    <source>
        <strain evidence="2">cv. Hass</strain>
    </source>
</reference>
<protein>
    <submittedName>
        <fullName evidence="1">Uncharacterized protein</fullName>
    </submittedName>
</protein>
<keyword evidence="2" id="KW-1185">Reference proteome</keyword>
<dbReference type="Proteomes" id="UP001234297">
    <property type="component" value="Chromosome 2"/>
</dbReference>
<evidence type="ECO:0000313" key="1">
    <source>
        <dbReference type="EMBL" id="KAJ8643998.1"/>
    </source>
</evidence>
<dbReference type="EMBL" id="CM056810">
    <property type="protein sequence ID" value="KAJ8643998.1"/>
    <property type="molecule type" value="Genomic_DNA"/>
</dbReference>
<comment type="caution">
    <text evidence="1">The sequence shown here is derived from an EMBL/GenBank/DDBJ whole genome shotgun (WGS) entry which is preliminary data.</text>
</comment>
<proteinExistence type="predicted"/>
<evidence type="ECO:0000313" key="2">
    <source>
        <dbReference type="Proteomes" id="UP001234297"/>
    </source>
</evidence>
<organism evidence="1 2">
    <name type="scientific">Persea americana</name>
    <name type="common">Avocado</name>
    <dbReference type="NCBI Taxonomy" id="3435"/>
    <lineage>
        <taxon>Eukaryota</taxon>
        <taxon>Viridiplantae</taxon>
        <taxon>Streptophyta</taxon>
        <taxon>Embryophyta</taxon>
        <taxon>Tracheophyta</taxon>
        <taxon>Spermatophyta</taxon>
        <taxon>Magnoliopsida</taxon>
        <taxon>Magnoliidae</taxon>
        <taxon>Laurales</taxon>
        <taxon>Lauraceae</taxon>
        <taxon>Persea</taxon>
    </lineage>
</organism>
<sequence>MLVVAVVLAPRLKLDYVKFSYSEILTSDAAKELTKKVRDALSRLYGEYQKFESESFTSSLESFVVDVDGSSSSATTNTSCYDLRFGMVEVDAFVHLKCYSLWSCCWSAGSLE</sequence>
<gene>
    <name evidence="1" type="ORF">MRB53_005746</name>
</gene>